<dbReference type="Proteomes" id="UP000193467">
    <property type="component" value="Unassembled WGS sequence"/>
</dbReference>
<accession>A0A1Y2DA84</accession>
<feature type="non-terminal residue" evidence="2">
    <location>
        <position position="248"/>
    </location>
</feature>
<evidence type="ECO:0008006" key="4">
    <source>
        <dbReference type="Google" id="ProtNLM"/>
    </source>
</evidence>
<evidence type="ECO:0000256" key="1">
    <source>
        <dbReference type="SAM" id="MobiDB-lite"/>
    </source>
</evidence>
<protein>
    <recommendedName>
        <fullName evidence="4">CNH domain-containing protein</fullName>
    </recommendedName>
</protein>
<evidence type="ECO:0000313" key="2">
    <source>
        <dbReference type="EMBL" id="ORY56180.1"/>
    </source>
</evidence>
<reference evidence="2 3" key="1">
    <citation type="submission" date="2016-07" db="EMBL/GenBank/DDBJ databases">
        <title>Pervasive Adenine N6-methylation of Active Genes in Fungi.</title>
        <authorList>
            <consortium name="DOE Joint Genome Institute"/>
            <person name="Mondo S.J."/>
            <person name="Dannebaum R.O."/>
            <person name="Kuo R.C."/>
            <person name="Labutti K."/>
            <person name="Haridas S."/>
            <person name="Kuo A."/>
            <person name="Salamov A."/>
            <person name="Ahrendt S.R."/>
            <person name="Lipzen A."/>
            <person name="Sullivan W."/>
            <person name="Andreopoulos W.B."/>
            <person name="Clum A."/>
            <person name="Lindquist E."/>
            <person name="Daum C."/>
            <person name="Ramamoorthy G.K."/>
            <person name="Gryganskyi A."/>
            <person name="Culley D."/>
            <person name="Magnuson J.K."/>
            <person name="James T.Y."/>
            <person name="O'Malley M.A."/>
            <person name="Stajich J.E."/>
            <person name="Spatafora J.W."/>
            <person name="Visel A."/>
            <person name="Grigoriev I.V."/>
        </authorList>
    </citation>
    <scope>NUCLEOTIDE SEQUENCE [LARGE SCALE GENOMIC DNA]</scope>
    <source>
        <strain evidence="2 3">62-1032</strain>
    </source>
</reference>
<sequence>MDHERDELQATQSTIAGRRSGHQLRQRAATAGEEVDGYEAELLGHGRQAATEEGGVGAARVNFGAEDSAPSSTVVAAVGFHPPSSTRLQEVDVATPVQRRAASAPRFESTSSRRSPREREFLHPARDSCSLLTFLAFLSQSNSPLEYVKLARTKGARLLRAVETKKRTYLAVLCGDEGERIELFTGSRSISLSLNRTFVLPENPRTIEFQLQGDDLVDIYLVYPESIFALEPATVRVREVGVGRGERR</sequence>
<feature type="region of interest" description="Disordered" evidence="1">
    <location>
        <begin position="96"/>
        <end position="120"/>
    </location>
</feature>
<proteinExistence type="predicted"/>
<comment type="caution">
    <text evidence="2">The sequence shown here is derived from an EMBL/GenBank/DDBJ whole genome shotgun (WGS) entry which is preliminary data.</text>
</comment>
<keyword evidence="3" id="KW-1185">Reference proteome</keyword>
<organism evidence="2 3">
    <name type="scientific">Leucosporidium creatinivorum</name>
    <dbReference type="NCBI Taxonomy" id="106004"/>
    <lineage>
        <taxon>Eukaryota</taxon>
        <taxon>Fungi</taxon>
        <taxon>Dikarya</taxon>
        <taxon>Basidiomycota</taxon>
        <taxon>Pucciniomycotina</taxon>
        <taxon>Microbotryomycetes</taxon>
        <taxon>Leucosporidiales</taxon>
        <taxon>Leucosporidium</taxon>
    </lineage>
</organism>
<gene>
    <name evidence="2" type="ORF">BCR35DRAFT_271687</name>
</gene>
<name>A0A1Y2DA84_9BASI</name>
<dbReference type="OrthoDB" id="6415790at2759"/>
<dbReference type="AlphaFoldDB" id="A0A1Y2DA84"/>
<dbReference type="EMBL" id="MCGR01000087">
    <property type="protein sequence ID" value="ORY56180.1"/>
    <property type="molecule type" value="Genomic_DNA"/>
</dbReference>
<evidence type="ECO:0000313" key="3">
    <source>
        <dbReference type="Proteomes" id="UP000193467"/>
    </source>
</evidence>
<feature type="region of interest" description="Disordered" evidence="1">
    <location>
        <begin position="1"/>
        <end position="33"/>
    </location>
</feature>
<dbReference type="InParanoid" id="A0A1Y2DA84"/>
<dbReference type="STRING" id="106004.A0A1Y2DA84"/>